<accession>A0A6J7JVT7</accession>
<proteinExistence type="predicted"/>
<dbReference type="EMBL" id="CAFBMK010000297">
    <property type="protein sequence ID" value="CAB4946739.1"/>
    <property type="molecule type" value="Genomic_DNA"/>
</dbReference>
<gene>
    <name evidence="1" type="ORF">UFOPK3564_03268</name>
</gene>
<sequence>MPHWQFSGMSGVCSRISYIGVASSRRSDMNIRGMTGKWNAMWHSSPSPKYSTTSAGHWFASARRTRSW</sequence>
<name>A0A6J7JVT7_9ZZZZ</name>
<dbReference type="AlphaFoldDB" id="A0A6J7JVT7"/>
<protein>
    <submittedName>
        <fullName evidence="1">Unannotated protein</fullName>
    </submittedName>
</protein>
<reference evidence="1" key="1">
    <citation type="submission" date="2020-05" db="EMBL/GenBank/DDBJ databases">
        <authorList>
            <person name="Chiriac C."/>
            <person name="Salcher M."/>
            <person name="Ghai R."/>
            <person name="Kavagutti S V."/>
        </authorList>
    </citation>
    <scope>NUCLEOTIDE SEQUENCE</scope>
</reference>
<evidence type="ECO:0000313" key="1">
    <source>
        <dbReference type="EMBL" id="CAB4946739.1"/>
    </source>
</evidence>
<organism evidence="1">
    <name type="scientific">freshwater metagenome</name>
    <dbReference type="NCBI Taxonomy" id="449393"/>
    <lineage>
        <taxon>unclassified sequences</taxon>
        <taxon>metagenomes</taxon>
        <taxon>ecological metagenomes</taxon>
    </lineage>
</organism>